<dbReference type="PROSITE" id="PS51257">
    <property type="entry name" value="PROKAR_LIPOPROTEIN"/>
    <property type="match status" value="1"/>
</dbReference>
<reference evidence="3 4" key="1">
    <citation type="submission" date="2014-07" db="EMBL/GenBank/DDBJ databases">
        <authorList>
            <person name="Wibberg Daniel"/>
        </authorList>
    </citation>
    <scope>NUCLEOTIDE SEQUENCE [LARGE SCALE GENOMIC DNA]</scope>
</reference>
<keyword evidence="2" id="KW-0732">Signal</keyword>
<dbReference type="AlphaFoldDB" id="A0A090KMZ0"/>
<protein>
    <recommendedName>
        <fullName evidence="5">Secreted protein</fullName>
    </recommendedName>
</protein>
<feature type="compositionally biased region" description="Basic and acidic residues" evidence="1">
    <location>
        <begin position="31"/>
        <end position="42"/>
    </location>
</feature>
<proteinExistence type="predicted"/>
<evidence type="ECO:0000256" key="2">
    <source>
        <dbReference type="SAM" id="SignalP"/>
    </source>
</evidence>
<evidence type="ECO:0008006" key="5">
    <source>
        <dbReference type="Google" id="ProtNLM"/>
    </source>
</evidence>
<feature type="chain" id="PRO_5039212614" description="Secreted protein" evidence="2">
    <location>
        <begin position="27"/>
        <end position="101"/>
    </location>
</feature>
<keyword evidence="4" id="KW-1185">Reference proteome</keyword>
<dbReference type="Proteomes" id="UP000040576">
    <property type="component" value="Unassembled WGS sequence"/>
</dbReference>
<feature type="region of interest" description="Disordered" evidence="1">
    <location>
        <begin position="27"/>
        <end position="46"/>
    </location>
</feature>
<evidence type="ECO:0000313" key="3">
    <source>
        <dbReference type="EMBL" id="CEE00054.1"/>
    </source>
</evidence>
<evidence type="ECO:0000313" key="4">
    <source>
        <dbReference type="Proteomes" id="UP000040576"/>
    </source>
</evidence>
<organism evidence="3 4">
    <name type="scientific">Caldibacillus thermoamylovorans</name>
    <dbReference type="NCBI Taxonomy" id="35841"/>
    <lineage>
        <taxon>Bacteria</taxon>
        <taxon>Bacillati</taxon>
        <taxon>Bacillota</taxon>
        <taxon>Bacilli</taxon>
        <taxon>Bacillales</taxon>
        <taxon>Bacillaceae</taxon>
        <taxon>Caldibacillus</taxon>
    </lineage>
</organism>
<name>A0A090KMZ0_9BACI</name>
<sequence>MPLKKIVTVYITLIFLLIGCSSNNQQTTVHNRNEQNKPKSQQENDELEVIAENLDVPWSIERMNDTFYLTERSVSVILKELLGCLMEHYLLVSTETAPMMK</sequence>
<gene>
    <name evidence="3" type="ORF">BT1A1_0193</name>
</gene>
<accession>A0A090KMZ0</accession>
<evidence type="ECO:0000256" key="1">
    <source>
        <dbReference type="SAM" id="MobiDB-lite"/>
    </source>
</evidence>
<feature type="signal peptide" evidence="2">
    <location>
        <begin position="1"/>
        <end position="26"/>
    </location>
</feature>
<dbReference type="EMBL" id="CCRF01000008">
    <property type="protein sequence ID" value="CEE00054.1"/>
    <property type="molecule type" value="Genomic_DNA"/>
</dbReference>